<comment type="caution">
    <text evidence="5">The sequence shown here is derived from an EMBL/GenBank/DDBJ whole genome shotgun (WGS) entry which is preliminary data.</text>
</comment>
<dbReference type="PANTHER" id="PTHR42813">
    <property type="entry name" value="ZINC-TYPE ALCOHOL DEHYDROGENASE-LIKE"/>
    <property type="match status" value="1"/>
</dbReference>
<sequence length="110" mass="11999">MDAAVEAVGVPATFELCTDIVSPGGVVANAGVHGVKVDLYLDWLWSENISIATRLVDTVSTPMLLKTVVSHRIEPKLLITHRFKLDEIMDAYDMFSRAAETGALKVIIET</sequence>
<organism evidence="5 6">
    <name type="scientific">Bradyrhizobium elkanii</name>
    <dbReference type="NCBI Taxonomy" id="29448"/>
    <lineage>
        <taxon>Bacteria</taxon>
        <taxon>Pseudomonadati</taxon>
        <taxon>Pseudomonadota</taxon>
        <taxon>Alphaproteobacteria</taxon>
        <taxon>Hyphomicrobiales</taxon>
        <taxon>Nitrobacteraceae</taxon>
        <taxon>Bradyrhizobium</taxon>
    </lineage>
</organism>
<keyword evidence="6" id="KW-1185">Reference proteome</keyword>
<keyword evidence="4" id="KW-0862">Zinc</keyword>
<evidence type="ECO:0000256" key="3">
    <source>
        <dbReference type="ARBA" id="ARBA00022723"/>
    </source>
</evidence>
<dbReference type="Gene3D" id="3.90.180.10">
    <property type="entry name" value="Medium-chain alcohol dehydrogenases, catalytic domain"/>
    <property type="match status" value="1"/>
</dbReference>
<name>A0ABV4EQN5_BRAEL</name>
<protein>
    <submittedName>
        <fullName evidence="5">Threonine dehydrogenase-like Zn-dependent dehydrogenase</fullName>
    </submittedName>
</protein>
<dbReference type="RefSeq" id="WP_028344389.1">
    <property type="nucleotide sequence ID" value="NZ_JALJZB010000002.1"/>
</dbReference>
<proteinExistence type="inferred from homology"/>
<gene>
    <name evidence="5" type="ORF">ABIF29_000244</name>
</gene>
<comment type="cofactor">
    <cofactor evidence="1">
        <name>Zn(2+)</name>
        <dbReference type="ChEBI" id="CHEBI:29105"/>
    </cofactor>
</comment>
<comment type="similarity">
    <text evidence="2">Belongs to the zinc-containing alcohol dehydrogenase family.</text>
</comment>
<evidence type="ECO:0000256" key="2">
    <source>
        <dbReference type="ARBA" id="ARBA00008072"/>
    </source>
</evidence>
<evidence type="ECO:0000256" key="1">
    <source>
        <dbReference type="ARBA" id="ARBA00001947"/>
    </source>
</evidence>
<reference evidence="5 6" key="1">
    <citation type="submission" date="2024-07" db="EMBL/GenBank/DDBJ databases">
        <title>Genomic Encyclopedia of Type Strains, Phase V (KMG-V): Genome sequencing to study the core and pangenomes of soil and plant-associated prokaryotes.</title>
        <authorList>
            <person name="Whitman W."/>
        </authorList>
    </citation>
    <scope>NUCLEOTIDE SEQUENCE [LARGE SCALE GENOMIC DNA]</scope>
    <source>
        <strain evidence="5 6">USDA 415</strain>
    </source>
</reference>
<accession>A0ABV4EQN5</accession>
<evidence type="ECO:0000313" key="6">
    <source>
        <dbReference type="Proteomes" id="UP001565471"/>
    </source>
</evidence>
<keyword evidence="3" id="KW-0479">Metal-binding</keyword>
<dbReference type="SUPFAM" id="SSF51735">
    <property type="entry name" value="NAD(P)-binding Rossmann-fold domains"/>
    <property type="match status" value="1"/>
</dbReference>
<evidence type="ECO:0000256" key="4">
    <source>
        <dbReference type="ARBA" id="ARBA00022833"/>
    </source>
</evidence>
<evidence type="ECO:0000313" key="5">
    <source>
        <dbReference type="EMBL" id="MEY9313445.1"/>
    </source>
</evidence>
<dbReference type="Proteomes" id="UP001565471">
    <property type="component" value="Unassembled WGS sequence"/>
</dbReference>
<dbReference type="EMBL" id="JBGBZA010000001">
    <property type="protein sequence ID" value="MEY9313445.1"/>
    <property type="molecule type" value="Genomic_DNA"/>
</dbReference>
<dbReference type="PANTHER" id="PTHR42813:SF4">
    <property type="entry name" value="NADP-DEPENDENT ISOPROPANOL DEHYDROGENASE"/>
    <property type="match status" value="1"/>
</dbReference>
<dbReference type="Gene3D" id="3.40.50.720">
    <property type="entry name" value="NAD(P)-binding Rossmann-like Domain"/>
    <property type="match status" value="1"/>
</dbReference>
<dbReference type="InterPro" id="IPR036291">
    <property type="entry name" value="NAD(P)-bd_dom_sf"/>
</dbReference>